<proteinExistence type="predicted"/>
<dbReference type="Pfam" id="PF13177">
    <property type="entry name" value="DNA_pol3_delta2"/>
    <property type="match status" value="1"/>
</dbReference>
<keyword evidence="2" id="KW-1185">Reference proteome</keyword>
<sequence>MALTQYPWLEEAAARLDAMRERLPNAILIHGMPGVGTFELARWFAERLLCESPKADGSPCGKCPGCRMMHANGHPDCRIVVSEFLANALDLPYTPPETSSSSKKLSREIRIHQFRALTDFLTMAPSRGGRRCVLVYPADMVRAEAAASLLKSMEEPPEGCVFILAADDIDAVLPTIRSRSRLLRVGVPSKEDALAWLSTQKRLKGDPEVALAMAGGAPLNAVKDITGLTLDAKASATLRDLLARGRSLTPDSIVRGYSASMGIPAVALYLSRWCYDLLRVKSGAEPHFFIREKDVLEKIAADATMKNLLSLNAAVAEMRRSAEHPLAPRQVWEGVLLVYVRALGGQV</sequence>
<protein>
    <submittedName>
        <fullName evidence="1">DNA polymerase III, delta' subunit</fullName>
    </submittedName>
</protein>
<name>K1JUY1_9BURK</name>
<evidence type="ECO:0000313" key="1">
    <source>
        <dbReference type="EMBL" id="EKB30488.1"/>
    </source>
</evidence>
<dbReference type="GO" id="GO:0006261">
    <property type="term" value="P:DNA-templated DNA replication"/>
    <property type="evidence" value="ECO:0007669"/>
    <property type="project" value="TreeGrafter"/>
</dbReference>
<dbReference type="HOGENOM" id="CLU_006229_4_3_4"/>
<dbReference type="PATRIC" id="fig|742823.3.peg.1895"/>
<dbReference type="STRING" id="742823.HMPREF9465_01902"/>
<dbReference type="SUPFAM" id="SSF52540">
    <property type="entry name" value="P-loop containing nucleoside triphosphate hydrolases"/>
    <property type="match status" value="1"/>
</dbReference>
<accession>K1JUY1</accession>
<gene>
    <name evidence="1" type="ORF">HMPREF9465_01902</name>
</gene>
<dbReference type="Gene3D" id="3.40.50.300">
    <property type="entry name" value="P-loop containing nucleotide triphosphate hydrolases"/>
    <property type="match status" value="1"/>
</dbReference>
<dbReference type="eggNOG" id="COG0470">
    <property type="taxonomic scope" value="Bacteria"/>
</dbReference>
<comment type="caution">
    <text evidence="1">The sequence shown here is derived from an EMBL/GenBank/DDBJ whole genome shotgun (WGS) entry which is preliminary data.</text>
</comment>
<evidence type="ECO:0000313" key="2">
    <source>
        <dbReference type="Proteomes" id="UP000005835"/>
    </source>
</evidence>
<reference evidence="1 2" key="1">
    <citation type="submission" date="2012-05" db="EMBL/GenBank/DDBJ databases">
        <title>The Genome Sequence of Sutterella wadsworthensis 2_1_59BFAA.</title>
        <authorList>
            <consortium name="The Broad Institute Genome Sequencing Platform"/>
            <person name="Earl A."/>
            <person name="Ward D."/>
            <person name="Feldgarden M."/>
            <person name="Gevers D."/>
            <person name="Daigneault M."/>
            <person name="Strauss J."/>
            <person name="Allen-Vercoe E."/>
            <person name="Walker B."/>
            <person name="Young S.K."/>
            <person name="Zeng Q."/>
            <person name="Gargeya S."/>
            <person name="Fitzgerald M."/>
            <person name="Haas B."/>
            <person name="Abouelleil A."/>
            <person name="Alvarado L."/>
            <person name="Arachchi H.M."/>
            <person name="Berlin A.M."/>
            <person name="Chapman S.B."/>
            <person name="Goldberg J."/>
            <person name="Griggs A."/>
            <person name="Gujja S."/>
            <person name="Hansen M."/>
            <person name="Howarth C."/>
            <person name="Imamovic A."/>
            <person name="Larimer J."/>
            <person name="McCowen C."/>
            <person name="Montmayeur A."/>
            <person name="Murphy C."/>
            <person name="Neiman D."/>
            <person name="Pearson M."/>
            <person name="Priest M."/>
            <person name="Roberts A."/>
            <person name="Saif S."/>
            <person name="Shea T."/>
            <person name="Sisk P."/>
            <person name="Sykes S."/>
            <person name="Wortman J."/>
            <person name="Nusbaum C."/>
            <person name="Birren B."/>
        </authorList>
    </citation>
    <scope>NUCLEOTIDE SEQUENCE [LARGE SCALE GENOMIC DNA]</scope>
    <source>
        <strain evidence="1 2">2_1_59BFAA</strain>
    </source>
</reference>
<dbReference type="InterPro" id="IPR027417">
    <property type="entry name" value="P-loop_NTPase"/>
</dbReference>
<organism evidence="1 2">
    <name type="scientific">Sutterella wadsworthensis 2_1_59BFAA</name>
    <dbReference type="NCBI Taxonomy" id="742823"/>
    <lineage>
        <taxon>Bacteria</taxon>
        <taxon>Pseudomonadati</taxon>
        <taxon>Pseudomonadota</taxon>
        <taxon>Betaproteobacteria</taxon>
        <taxon>Burkholderiales</taxon>
        <taxon>Sutterellaceae</taxon>
        <taxon>Sutterella</taxon>
    </lineage>
</organism>
<dbReference type="AlphaFoldDB" id="K1JUY1"/>
<dbReference type="PANTHER" id="PTHR11669">
    <property type="entry name" value="REPLICATION FACTOR C / DNA POLYMERASE III GAMMA-TAU SUBUNIT"/>
    <property type="match status" value="1"/>
</dbReference>
<dbReference type="PANTHER" id="PTHR11669:SF8">
    <property type="entry name" value="DNA POLYMERASE III SUBUNIT DELTA"/>
    <property type="match status" value="1"/>
</dbReference>
<dbReference type="Proteomes" id="UP000005835">
    <property type="component" value="Unassembled WGS sequence"/>
</dbReference>
<dbReference type="RefSeq" id="WP_005436442.1">
    <property type="nucleotide sequence ID" value="NZ_JH815519.1"/>
</dbReference>
<dbReference type="EMBL" id="ADMG01000041">
    <property type="protein sequence ID" value="EKB30488.1"/>
    <property type="molecule type" value="Genomic_DNA"/>
</dbReference>
<dbReference type="OrthoDB" id="9811073at2"/>
<dbReference type="GO" id="GO:0009360">
    <property type="term" value="C:DNA polymerase III complex"/>
    <property type="evidence" value="ECO:0007669"/>
    <property type="project" value="TreeGrafter"/>
</dbReference>
<dbReference type="InterPro" id="IPR050238">
    <property type="entry name" value="DNA_Rep/Repair_Clamp_Loader"/>
</dbReference>